<sequence length="185" mass="21338">MATDANLKKVARSWALTNLSGIDQNRKKNGKPFDNYYLLLKGQRTTMVEGPFDPRLCLIGGCQFDASEEPDSDNYIRVYILRLVAKAMEWRVCDCTGTEFEKLCKLPGFGWDNKLKMNNAAKEHLSKLLKSIQSSDKIDFKRKDYEWELKDEIKGKKDQIQVQKDESLEINLEPFLSNSFDSTKL</sequence>
<keyword evidence="2" id="KW-1185">Reference proteome</keyword>
<dbReference type="Proteomes" id="UP000799753">
    <property type="component" value="Unassembled WGS sequence"/>
</dbReference>
<dbReference type="EMBL" id="MU006784">
    <property type="protein sequence ID" value="KAF2640591.1"/>
    <property type="molecule type" value="Genomic_DNA"/>
</dbReference>
<proteinExistence type="predicted"/>
<name>A0A6A6S0L1_9PLEO</name>
<reference evidence="1" key="1">
    <citation type="journal article" date="2020" name="Stud. Mycol.">
        <title>101 Dothideomycetes genomes: a test case for predicting lifestyles and emergence of pathogens.</title>
        <authorList>
            <person name="Haridas S."/>
            <person name="Albert R."/>
            <person name="Binder M."/>
            <person name="Bloem J."/>
            <person name="Labutti K."/>
            <person name="Salamov A."/>
            <person name="Andreopoulos B."/>
            <person name="Baker S."/>
            <person name="Barry K."/>
            <person name="Bills G."/>
            <person name="Bluhm B."/>
            <person name="Cannon C."/>
            <person name="Castanera R."/>
            <person name="Culley D."/>
            <person name="Daum C."/>
            <person name="Ezra D."/>
            <person name="Gonzalez J."/>
            <person name="Henrissat B."/>
            <person name="Kuo A."/>
            <person name="Liang C."/>
            <person name="Lipzen A."/>
            <person name="Lutzoni F."/>
            <person name="Magnuson J."/>
            <person name="Mondo S."/>
            <person name="Nolan M."/>
            <person name="Ohm R."/>
            <person name="Pangilinan J."/>
            <person name="Park H.-J."/>
            <person name="Ramirez L."/>
            <person name="Alfaro M."/>
            <person name="Sun H."/>
            <person name="Tritt A."/>
            <person name="Yoshinaga Y."/>
            <person name="Zwiers L.-H."/>
            <person name="Turgeon B."/>
            <person name="Goodwin S."/>
            <person name="Spatafora J."/>
            <person name="Crous P."/>
            <person name="Grigoriev I."/>
        </authorList>
    </citation>
    <scope>NUCLEOTIDE SEQUENCE</scope>
    <source>
        <strain evidence="1">CBS 473.64</strain>
    </source>
</reference>
<protein>
    <submittedName>
        <fullName evidence="1">Uncharacterized protein</fullName>
    </submittedName>
</protein>
<dbReference type="AlphaFoldDB" id="A0A6A6S0L1"/>
<accession>A0A6A6S0L1</accession>
<evidence type="ECO:0000313" key="2">
    <source>
        <dbReference type="Proteomes" id="UP000799753"/>
    </source>
</evidence>
<organism evidence="1 2">
    <name type="scientific">Massarina eburnea CBS 473.64</name>
    <dbReference type="NCBI Taxonomy" id="1395130"/>
    <lineage>
        <taxon>Eukaryota</taxon>
        <taxon>Fungi</taxon>
        <taxon>Dikarya</taxon>
        <taxon>Ascomycota</taxon>
        <taxon>Pezizomycotina</taxon>
        <taxon>Dothideomycetes</taxon>
        <taxon>Pleosporomycetidae</taxon>
        <taxon>Pleosporales</taxon>
        <taxon>Massarineae</taxon>
        <taxon>Massarinaceae</taxon>
        <taxon>Massarina</taxon>
    </lineage>
</organism>
<evidence type="ECO:0000313" key="1">
    <source>
        <dbReference type="EMBL" id="KAF2640591.1"/>
    </source>
</evidence>
<gene>
    <name evidence="1" type="ORF">P280DRAFT_480117</name>
</gene>